<proteinExistence type="predicted"/>
<accession>A0A5B7DW92</accession>
<comment type="caution">
    <text evidence="1">The sequence shown here is derived from an EMBL/GenBank/DDBJ whole genome shotgun (WGS) entry which is preliminary data.</text>
</comment>
<evidence type="ECO:0000313" key="1">
    <source>
        <dbReference type="EMBL" id="MPC25921.1"/>
    </source>
</evidence>
<keyword evidence="2" id="KW-1185">Reference proteome</keyword>
<protein>
    <submittedName>
        <fullName evidence="1">Uncharacterized protein</fullName>
    </submittedName>
</protein>
<dbReference type="AlphaFoldDB" id="A0A5B7DW92"/>
<sequence>MIADYNWLNTSASTYTGKIMYCREALISHFARGGKCPVLGRVPCFRLSWNKRKILAYSGFLLA</sequence>
<evidence type="ECO:0000313" key="2">
    <source>
        <dbReference type="Proteomes" id="UP000324222"/>
    </source>
</evidence>
<name>A0A5B7DW92_PORTR</name>
<dbReference type="Proteomes" id="UP000324222">
    <property type="component" value="Unassembled WGS sequence"/>
</dbReference>
<dbReference type="EMBL" id="VSRR010001529">
    <property type="protein sequence ID" value="MPC25921.1"/>
    <property type="molecule type" value="Genomic_DNA"/>
</dbReference>
<organism evidence="1 2">
    <name type="scientific">Portunus trituberculatus</name>
    <name type="common">Swimming crab</name>
    <name type="synonym">Neptunus trituberculatus</name>
    <dbReference type="NCBI Taxonomy" id="210409"/>
    <lineage>
        <taxon>Eukaryota</taxon>
        <taxon>Metazoa</taxon>
        <taxon>Ecdysozoa</taxon>
        <taxon>Arthropoda</taxon>
        <taxon>Crustacea</taxon>
        <taxon>Multicrustacea</taxon>
        <taxon>Malacostraca</taxon>
        <taxon>Eumalacostraca</taxon>
        <taxon>Eucarida</taxon>
        <taxon>Decapoda</taxon>
        <taxon>Pleocyemata</taxon>
        <taxon>Brachyura</taxon>
        <taxon>Eubrachyura</taxon>
        <taxon>Portunoidea</taxon>
        <taxon>Portunidae</taxon>
        <taxon>Portuninae</taxon>
        <taxon>Portunus</taxon>
    </lineage>
</organism>
<reference evidence="1 2" key="1">
    <citation type="submission" date="2019-05" db="EMBL/GenBank/DDBJ databases">
        <title>Another draft genome of Portunus trituberculatus and its Hox gene families provides insights of decapod evolution.</title>
        <authorList>
            <person name="Jeong J.-H."/>
            <person name="Song I."/>
            <person name="Kim S."/>
            <person name="Choi T."/>
            <person name="Kim D."/>
            <person name="Ryu S."/>
            <person name="Kim W."/>
        </authorList>
    </citation>
    <scope>NUCLEOTIDE SEQUENCE [LARGE SCALE GENOMIC DNA]</scope>
    <source>
        <tissue evidence="1">Muscle</tissue>
    </source>
</reference>
<gene>
    <name evidence="1" type="ORF">E2C01_019045</name>
</gene>